<feature type="transmembrane region" description="Helical" evidence="8">
    <location>
        <begin position="352"/>
        <end position="372"/>
    </location>
</feature>
<feature type="transmembrane region" description="Helical" evidence="8">
    <location>
        <begin position="479"/>
        <end position="500"/>
    </location>
</feature>
<dbReference type="GO" id="GO:0006813">
    <property type="term" value="P:potassium ion transport"/>
    <property type="evidence" value="ECO:0007669"/>
    <property type="project" value="InterPro"/>
</dbReference>
<dbReference type="PROSITE" id="PS51202">
    <property type="entry name" value="RCK_C"/>
    <property type="match status" value="2"/>
</dbReference>
<evidence type="ECO:0000256" key="5">
    <source>
        <dbReference type="ARBA" id="ARBA00022692"/>
    </source>
</evidence>
<accession>A0A1H3X5Y0</accession>
<dbReference type="STRING" id="37625.SAMN05660420_00834"/>
<feature type="transmembrane region" description="Helical" evidence="8">
    <location>
        <begin position="451"/>
        <end position="472"/>
    </location>
</feature>
<feature type="transmembrane region" description="Helical" evidence="8">
    <location>
        <begin position="141"/>
        <end position="162"/>
    </location>
</feature>
<dbReference type="RefSeq" id="WP_092345025.1">
    <property type="nucleotide sequence ID" value="NZ_FNQN01000002.1"/>
</dbReference>
<dbReference type="Gene3D" id="3.30.70.1450">
    <property type="entry name" value="Regulator of K+ conductance, C-terminal domain"/>
    <property type="match status" value="2"/>
</dbReference>
<organism evidence="10 11">
    <name type="scientific">Desulfuromusa kysingii</name>
    <dbReference type="NCBI Taxonomy" id="37625"/>
    <lineage>
        <taxon>Bacteria</taxon>
        <taxon>Pseudomonadati</taxon>
        <taxon>Thermodesulfobacteriota</taxon>
        <taxon>Desulfuromonadia</taxon>
        <taxon>Desulfuromonadales</taxon>
        <taxon>Geopsychrobacteraceae</taxon>
        <taxon>Desulfuromusa</taxon>
    </lineage>
</organism>
<sequence>MTLMHNSIFLLLVVVILGEMLGHIKLKSFSLGSSAIIFVALAFGHFGYSLPQEFQTLGLVLFIYSVGLQAGPGFIPSFRSHGLSLALGAISVVFVGFLMTLVCSWFFKFDLGIAAGLFAGALTSTPGLAVAVEAVEHSQAPAAYGLTYCFGVVGVIVFINLLPKVLNLNIKDEEESLHRELTDNNPPFTYHHIEVTNPNLFDKKVHDIYLKNIAPVVLTRLLRRGAEEPILVSGETILREGDLLRIVGRKADLKKMELYMGHPVEGKLEFTRGMTKKTIIVSQQKVVGHSIGFLNLRDAFNVRVSRVVRNGIELPAETHTRLHLGDILHVVGEENAIKNVSRILGNDVKETFRIKLLPIFLGLLAGFLLGRIPLTLPWIGSFSLGITGGVLLAGLILSNLYKTGPIVWEIPSTANTFIRELGLLLFLATVGTRTGATILETLSQQGLPLFISGLVVTTVPLLLSMLICRYLLKINFLRMIGVLTGGMTSTPGLASASAISDEPYAAAAYATVYPVALIGMIFFTKILILFLR</sequence>
<feature type="transmembrane region" description="Helical" evidence="8">
    <location>
        <begin position="114"/>
        <end position="135"/>
    </location>
</feature>
<dbReference type="SUPFAM" id="SSF116726">
    <property type="entry name" value="TrkA C-terminal domain-like"/>
    <property type="match status" value="2"/>
</dbReference>
<reference evidence="10 11" key="1">
    <citation type="submission" date="2016-10" db="EMBL/GenBank/DDBJ databases">
        <authorList>
            <person name="de Groot N.N."/>
        </authorList>
    </citation>
    <scope>NUCLEOTIDE SEQUENCE [LARGE SCALE GENOMIC DNA]</scope>
    <source>
        <strain evidence="10 11">DSM 7343</strain>
    </source>
</reference>
<keyword evidence="11" id="KW-1185">Reference proteome</keyword>
<keyword evidence="4" id="KW-1003">Cell membrane</keyword>
<dbReference type="NCBIfam" id="TIGR01625">
    <property type="entry name" value="YidE_YbjL_dupl"/>
    <property type="match status" value="2"/>
</dbReference>
<dbReference type="GO" id="GO:0005886">
    <property type="term" value="C:plasma membrane"/>
    <property type="evidence" value="ECO:0007669"/>
    <property type="project" value="UniProtKB-SubCell"/>
</dbReference>
<dbReference type="InterPro" id="IPR036721">
    <property type="entry name" value="RCK_C_sf"/>
</dbReference>
<comment type="subcellular location">
    <subcellularLocation>
        <location evidence="1">Cell membrane</location>
        <topology evidence="1">Multi-pass membrane protein</topology>
    </subcellularLocation>
</comment>
<comment type="similarity">
    <text evidence="2">Belongs to the AAE transporter (TC 2.A.81) family.</text>
</comment>
<name>A0A1H3X5Y0_9BACT</name>
<evidence type="ECO:0000256" key="6">
    <source>
        <dbReference type="ARBA" id="ARBA00022989"/>
    </source>
</evidence>
<gene>
    <name evidence="10" type="ORF">SAMN05660420_00834</name>
</gene>
<keyword evidence="3" id="KW-0813">Transport</keyword>
<dbReference type="InterPro" id="IPR006037">
    <property type="entry name" value="RCK_C"/>
</dbReference>
<dbReference type="InterPro" id="IPR006512">
    <property type="entry name" value="YidE_YbjL"/>
</dbReference>
<feature type="domain" description="RCK C-terminal" evidence="9">
    <location>
        <begin position="175"/>
        <end position="257"/>
    </location>
</feature>
<protein>
    <submittedName>
        <fullName evidence="10">Putative transport protein</fullName>
    </submittedName>
</protein>
<feature type="transmembrane region" description="Helical" evidence="8">
    <location>
        <begin position="81"/>
        <end position="107"/>
    </location>
</feature>
<feature type="transmembrane region" description="Helical" evidence="8">
    <location>
        <begin position="506"/>
        <end position="531"/>
    </location>
</feature>
<evidence type="ECO:0000256" key="1">
    <source>
        <dbReference type="ARBA" id="ARBA00004651"/>
    </source>
</evidence>
<evidence type="ECO:0000256" key="8">
    <source>
        <dbReference type="SAM" id="Phobius"/>
    </source>
</evidence>
<evidence type="ECO:0000256" key="4">
    <source>
        <dbReference type="ARBA" id="ARBA00022475"/>
    </source>
</evidence>
<dbReference type="EMBL" id="FNQN01000002">
    <property type="protein sequence ID" value="SDZ94660.1"/>
    <property type="molecule type" value="Genomic_DNA"/>
</dbReference>
<evidence type="ECO:0000256" key="3">
    <source>
        <dbReference type="ARBA" id="ARBA00022448"/>
    </source>
</evidence>
<evidence type="ECO:0000313" key="11">
    <source>
        <dbReference type="Proteomes" id="UP000199409"/>
    </source>
</evidence>
<dbReference type="InterPro" id="IPR050144">
    <property type="entry name" value="AAE_transporter"/>
</dbReference>
<feature type="domain" description="RCK C-terminal" evidence="9">
    <location>
        <begin position="262"/>
        <end position="346"/>
    </location>
</feature>
<dbReference type="Pfam" id="PF06826">
    <property type="entry name" value="Asp-Al_Ex"/>
    <property type="match status" value="2"/>
</dbReference>
<evidence type="ECO:0000256" key="2">
    <source>
        <dbReference type="ARBA" id="ARBA00009854"/>
    </source>
</evidence>
<evidence type="ECO:0000313" key="10">
    <source>
        <dbReference type="EMBL" id="SDZ94660.1"/>
    </source>
</evidence>
<proteinExistence type="inferred from homology"/>
<dbReference type="Proteomes" id="UP000199409">
    <property type="component" value="Unassembled WGS sequence"/>
</dbReference>
<dbReference type="Pfam" id="PF02080">
    <property type="entry name" value="TrkA_C"/>
    <property type="match status" value="2"/>
</dbReference>
<feature type="transmembrane region" description="Helical" evidence="8">
    <location>
        <begin position="378"/>
        <end position="401"/>
    </location>
</feature>
<dbReference type="PANTHER" id="PTHR30445:SF3">
    <property type="entry name" value="TRANSPORT PROTEIN YIDE-RELATED"/>
    <property type="match status" value="1"/>
</dbReference>
<evidence type="ECO:0000256" key="7">
    <source>
        <dbReference type="ARBA" id="ARBA00023136"/>
    </source>
</evidence>
<feature type="transmembrane region" description="Helical" evidence="8">
    <location>
        <begin position="421"/>
        <end position="439"/>
    </location>
</feature>
<dbReference type="AlphaFoldDB" id="A0A1H3X5Y0"/>
<keyword evidence="5 8" id="KW-0812">Transmembrane</keyword>
<keyword evidence="6 8" id="KW-1133">Transmembrane helix</keyword>
<dbReference type="OrthoDB" id="9155749at2"/>
<feature type="transmembrane region" description="Helical" evidence="8">
    <location>
        <begin position="57"/>
        <end position="75"/>
    </location>
</feature>
<dbReference type="PANTHER" id="PTHR30445">
    <property type="entry name" value="K(+)_H(+) ANTIPORTER SUBUNIT KHTT"/>
    <property type="match status" value="1"/>
</dbReference>
<feature type="transmembrane region" description="Helical" evidence="8">
    <location>
        <begin position="32"/>
        <end position="50"/>
    </location>
</feature>
<evidence type="ECO:0000259" key="9">
    <source>
        <dbReference type="PROSITE" id="PS51202"/>
    </source>
</evidence>
<dbReference type="GO" id="GO:0008324">
    <property type="term" value="F:monoatomic cation transmembrane transporter activity"/>
    <property type="evidence" value="ECO:0007669"/>
    <property type="project" value="InterPro"/>
</dbReference>
<keyword evidence="7 8" id="KW-0472">Membrane</keyword>